<dbReference type="OrthoDB" id="25790at2759"/>
<evidence type="ECO:0000313" key="2">
    <source>
        <dbReference type="Proteomes" id="UP000789706"/>
    </source>
</evidence>
<reference evidence="1" key="1">
    <citation type="submission" date="2021-06" db="EMBL/GenBank/DDBJ databases">
        <authorList>
            <person name="Kallberg Y."/>
            <person name="Tangrot J."/>
            <person name="Rosling A."/>
        </authorList>
    </citation>
    <scope>NUCLEOTIDE SEQUENCE</scope>
    <source>
        <strain evidence="1">AZ414A</strain>
    </source>
</reference>
<protein>
    <submittedName>
        <fullName evidence="1">9755_t:CDS:1</fullName>
    </submittedName>
</protein>
<evidence type="ECO:0000313" key="1">
    <source>
        <dbReference type="EMBL" id="CAG8477350.1"/>
    </source>
</evidence>
<comment type="caution">
    <text evidence="1">The sequence shown here is derived from an EMBL/GenBank/DDBJ whole genome shotgun (WGS) entry which is preliminary data.</text>
</comment>
<gene>
    <name evidence="1" type="ORF">DEBURN_LOCUS3468</name>
</gene>
<dbReference type="Proteomes" id="UP000789706">
    <property type="component" value="Unassembled WGS sequence"/>
</dbReference>
<keyword evidence="2" id="KW-1185">Reference proteome</keyword>
<accession>A0A9N8W8G0</accession>
<name>A0A9N8W8G0_9GLOM</name>
<dbReference type="AlphaFoldDB" id="A0A9N8W8G0"/>
<organism evidence="1 2">
    <name type="scientific">Diversispora eburnea</name>
    <dbReference type="NCBI Taxonomy" id="1213867"/>
    <lineage>
        <taxon>Eukaryota</taxon>
        <taxon>Fungi</taxon>
        <taxon>Fungi incertae sedis</taxon>
        <taxon>Mucoromycota</taxon>
        <taxon>Glomeromycotina</taxon>
        <taxon>Glomeromycetes</taxon>
        <taxon>Diversisporales</taxon>
        <taxon>Diversisporaceae</taxon>
        <taxon>Diversispora</taxon>
    </lineage>
</organism>
<dbReference type="EMBL" id="CAJVPK010000222">
    <property type="protein sequence ID" value="CAG8477350.1"/>
    <property type="molecule type" value="Genomic_DNA"/>
</dbReference>
<dbReference type="InterPro" id="IPR036915">
    <property type="entry name" value="Cyclin-like_sf"/>
</dbReference>
<sequence>MNVGISLKEIIGYPKERLKSCRTQNIVAAAVILLVTTILNNPISIDDNSNVLGMTTLSIKSVCRMIEAEKDKFRDLFPAAITSNINMNMNVNSG</sequence>
<proteinExistence type="predicted"/>
<dbReference type="SUPFAM" id="SSF47954">
    <property type="entry name" value="Cyclin-like"/>
    <property type="match status" value="1"/>
</dbReference>